<feature type="region of interest" description="Disordered" evidence="1">
    <location>
        <begin position="160"/>
        <end position="219"/>
    </location>
</feature>
<keyword evidence="3" id="KW-1185">Reference proteome</keyword>
<dbReference type="AlphaFoldDB" id="A0A1Y2GQ24"/>
<dbReference type="OrthoDB" id="2439864at2759"/>
<evidence type="ECO:0000256" key="1">
    <source>
        <dbReference type="SAM" id="MobiDB-lite"/>
    </source>
</evidence>
<sequence>MADHDMNDSDRILASINNGNGATGVLATVVNLPGNGGGRSVKTQHSGMTSDDILSTLTQTTQNQALSRPPPPSSQQQQQPQQPQPQPLHHHHVHHPISVHDQGSSQHLTATAANGVSNGNAVAASSRGIETNSLNGNTSVQVPTGTFGLSLGHLSGISGPASQLLQHQPQTQQQTQQQQQHQFLILQQQQHEEHQRQLKELHDQEQGHIQHHQQQQQTVIQSNIEDAPLQDIIVPNREQEFDSLEAAQQAAERYARSANTVVIVKRTTKDKNGVVVQASSSYCSINGTRFPFFL</sequence>
<dbReference type="RefSeq" id="XP_021881722.1">
    <property type="nucleotide sequence ID" value="XM_022026542.1"/>
</dbReference>
<feature type="region of interest" description="Disordered" evidence="1">
    <location>
        <begin position="61"/>
        <end position="91"/>
    </location>
</feature>
<protein>
    <submittedName>
        <fullName evidence="2">Uncharacterized protein</fullName>
    </submittedName>
</protein>
<dbReference type="Proteomes" id="UP000193648">
    <property type="component" value="Unassembled WGS sequence"/>
</dbReference>
<feature type="compositionally biased region" description="Basic and acidic residues" evidence="1">
    <location>
        <begin position="190"/>
        <end position="208"/>
    </location>
</feature>
<feature type="compositionally biased region" description="Low complexity" evidence="1">
    <location>
        <begin position="160"/>
        <end position="189"/>
    </location>
</feature>
<evidence type="ECO:0000313" key="2">
    <source>
        <dbReference type="EMBL" id="ORZ16787.1"/>
    </source>
</evidence>
<evidence type="ECO:0000313" key="3">
    <source>
        <dbReference type="Proteomes" id="UP000193648"/>
    </source>
</evidence>
<dbReference type="EMBL" id="MCFF01000017">
    <property type="protein sequence ID" value="ORZ16787.1"/>
    <property type="molecule type" value="Genomic_DNA"/>
</dbReference>
<gene>
    <name evidence="2" type="ORF">BCR41DRAFT_370550</name>
</gene>
<dbReference type="InParanoid" id="A0A1Y2GQ24"/>
<proteinExistence type="predicted"/>
<comment type="caution">
    <text evidence="2">The sequence shown here is derived from an EMBL/GenBank/DDBJ whole genome shotgun (WGS) entry which is preliminary data.</text>
</comment>
<accession>A0A1Y2GQ24</accession>
<dbReference type="GeneID" id="33568385"/>
<organism evidence="2 3">
    <name type="scientific">Lobosporangium transversale</name>
    <dbReference type="NCBI Taxonomy" id="64571"/>
    <lineage>
        <taxon>Eukaryota</taxon>
        <taxon>Fungi</taxon>
        <taxon>Fungi incertae sedis</taxon>
        <taxon>Mucoromycota</taxon>
        <taxon>Mortierellomycotina</taxon>
        <taxon>Mortierellomycetes</taxon>
        <taxon>Mortierellales</taxon>
        <taxon>Mortierellaceae</taxon>
        <taxon>Lobosporangium</taxon>
    </lineage>
</organism>
<reference evidence="2 3" key="1">
    <citation type="submission" date="2016-07" db="EMBL/GenBank/DDBJ databases">
        <title>Pervasive Adenine N6-methylation of Active Genes in Fungi.</title>
        <authorList>
            <consortium name="DOE Joint Genome Institute"/>
            <person name="Mondo S.J."/>
            <person name="Dannebaum R.O."/>
            <person name="Kuo R.C."/>
            <person name="Labutti K."/>
            <person name="Haridas S."/>
            <person name="Kuo A."/>
            <person name="Salamov A."/>
            <person name="Ahrendt S.R."/>
            <person name="Lipzen A."/>
            <person name="Sullivan W."/>
            <person name="Andreopoulos W.B."/>
            <person name="Clum A."/>
            <person name="Lindquist E."/>
            <person name="Daum C."/>
            <person name="Ramamoorthy G.K."/>
            <person name="Gryganskyi A."/>
            <person name="Culley D."/>
            <person name="Magnuson J.K."/>
            <person name="James T.Y."/>
            <person name="O'Malley M.A."/>
            <person name="Stajich J.E."/>
            <person name="Spatafora J.W."/>
            <person name="Visel A."/>
            <person name="Grigoriev I.V."/>
        </authorList>
    </citation>
    <scope>NUCLEOTIDE SEQUENCE [LARGE SCALE GENOMIC DNA]</scope>
    <source>
        <strain evidence="2 3">NRRL 3116</strain>
    </source>
</reference>
<name>A0A1Y2GQ24_9FUNG</name>